<keyword evidence="2" id="KW-0813">Transport</keyword>
<evidence type="ECO:0000256" key="2">
    <source>
        <dbReference type="ARBA" id="ARBA00022448"/>
    </source>
</evidence>
<keyword evidence="6" id="KW-0998">Cell outer membrane</keyword>
<name>A0A3B1D2Z2_9ZZZZ</name>
<organism evidence="7">
    <name type="scientific">hydrothermal vent metagenome</name>
    <dbReference type="NCBI Taxonomy" id="652676"/>
    <lineage>
        <taxon>unclassified sequences</taxon>
        <taxon>metagenomes</taxon>
        <taxon>ecological metagenomes</taxon>
    </lineage>
</organism>
<evidence type="ECO:0000313" key="7">
    <source>
        <dbReference type="EMBL" id="VAX33141.1"/>
    </source>
</evidence>
<evidence type="ECO:0000256" key="1">
    <source>
        <dbReference type="ARBA" id="ARBA00004442"/>
    </source>
</evidence>
<dbReference type="PANTHER" id="PTHR30026">
    <property type="entry name" value="OUTER MEMBRANE PROTEIN TOLC"/>
    <property type="match status" value="1"/>
</dbReference>
<evidence type="ECO:0008006" key="8">
    <source>
        <dbReference type="Google" id="ProtNLM"/>
    </source>
</evidence>
<dbReference type="Gene3D" id="1.20.1600.10">
    <property type="entry name" value="Outer membrane efflux proteins (OEP)"/>
    <property type="match status" value="1"/>
</dbReference>
<dbReference type="InterPro" id="IPR051906">
    <property type="entry name" value="TolC-like"/>
</dbReference>
<protein>
    <recommendedName>
        <fullName evidence="8">TolC family protein</fullName>
    </recommendedName>
</protein>
<keyword evidence="3" id="KW-1134">Transmembrane beta strand</keyword>
<keyword evidence="5" id="KW-0472">Membrane</keyword>
<comment type="subcellular location">
    <subcellularLocation>
        <location evidence="1">Cell outer membrane</location>
    </subcellularLocation>
</comment>
<dbReference type="AlphaFoldDB" id="A0A3B1D2Z2"/>
<sequence length="134" mass="15153">PDPVNDFRTSLSFEMPLYAPRIYSGIALARRELKAKKAEYERGKEAVILNVVRTYLMTRTAGGYVDAALKGLEDAREHVRLAELRYRGGTGLYSDVLRAKVAVKEAEEARRLLEVRYENSLGRDSRSPRHPDSA</sequence>
<evidence type="ECO:0000256" key="3">
    <source>
        <dbReference type="ARBA" id="ARBA00022452"/>
    </source>
</evidence>
<dbReference type="Pfam" id="PF02321">
    <property type="entry name" value="OEP"/>
    <property type="match status" value="1"/>
</dbReference>
<proteinExistence type="predicted"/>
<dbReference type="SUPFAM" id="SSF56954">
    <property type="entry name" value="Outer membrane efflux proteins (OEP)"/>
    <property type="match status" value="1"/>
</dbReference>
<dbReference type="GO" id="GO:0015562">
    <property type="term" value="F:efflux transmembrane transporter activity"/>
    <property type="evidence" value="ECO:0007669"/>
    <property type="project" value="InterPro"/>
</dbReference>
<keyword evidence="4" id="KW-0812">Transmembrane</keyword>
<evidence type="ECO:0000256" key="6">
    <source>
        <dbReference type="ARBA" id="ARBA00023237"/>
    </source>
</evidence>
<dbReference type="GO" id="GO:1990281">
    <property type="term" value="C:efflux pump complex"/>
    <property type="evidence" value="ECO:0007669"/>
    <property type="project" value="TreeGrafter"/>
</dbReference>
<evidence type="ECO:0000256" key="4">
    <source>
        <dbReference type="ARBA" id="ARBA00022692"/>
    </source>
</evidence>
<dbReference type="GO" id="GO:0009279">
    <property type="term" value="C:cell outer membrane"/>
    <property type="evidence" value="ECO:0007669"/>
    <property type="project" value="UniProtKB-SubCell"/>
</dbReference>
<dbReference type="GO" id="GO:0015288">
    <property type="term" value="F:porin activity"/>
    <property type="evidence" value="ECO:0007669"/>
    <property type="project" value="TreeGrafter"/>
</dbReference>
<dbReference type="InterPro" id="IPR003423">
    <property type="entry name" value="OMP_efflux"/>
</dbReference>
<evidence type="ECO:0000256" key="5">
    <source>
        <dbReference type="ARBA" id="ARBA00023136"/>
    </source>
</evidence>
<dbReference type="EMBL" id="UOGI01000166">
    <property type="protein sequence ID" value="VAX33141.1"/>
    <property type="molecule type" value="Genomic_DNA"/>
</dbReference>
<reference evidence="7" key="1">
    <citation type="submission" date="2018-06" db="EMBL/GenBank/DDBJ databases">
        <authorList>
            <person name="Zhirakovskaya E."/>
        </authorList>
    </citation>
    <scope>NUCLEOTIDE SEQUENCE</scope>
</reference>
<feature type="non-terminal residue" evidence="7">
    <location>
        <position position="1"/>
    </location>
</feature>
<gene>
    <name evidence="7" type="ORF">MNBD_NITROSPIRAE03-1142</name>
</gene>
<dbReference type="PANTHER" id="PTHR30026:SF21">
    <property type="entry name" value="SLR1270 PROTEIN"/>
    <property type="match status" value="1"/>
</dbReference>
<accession>A0A3B1D2Z2</accession>